<keyword evidence="2" id="KW-0805">Transcription regulation</keyword>
<keyword evidence="3" id="KW-0238">DNA-binding</keyword>
<evidence type="ECO:0000313" key="6">
    <source>
        <dbReference type="EMBL" id="MFK3865504.1"/>
    </source>
</evidence>
<feature type="domain" description="Sugar-binding" evidence="5">
    <location>
        <begin position="63"/>
        <end position="317"/>
    </location>
</feature>
<dbReference type="Gene3D" id="3.40.50.1360">
    <property type="match status" value="1"/>
</dbReference>
<dbReference type="SUPFAM" id="SSF100950">
    <property type="entry name" value="NagB/RpiA/CoA transferase-like"/>
    <property type="match status" value="1"/>
</dbReference>
<dbReference type="Pfam" id="PF04198">
    <property type="entry name" value="Sugar-bind"/>
    <property type="match status" value="1"/>
</dbReference>
<reference evidence="6 7" key="1">
    <citation type="submission" date="2024-11" db="EMBL/GenBank/DDBJ databases">
        <title>The Natural Products Discovery Center: Release of the First 8490 Sequenced Strains for Exploring Actinobacteria Biosynthetic Diversity.</title>
        <authorList>
            <person name="Kalkreuter E."/>
            <person name="Kautsar S.A."/>
            <person name="Yang D."/>
            <person name="Bader C.D."/>
            <person name="Teijaro C.N."/>
            <person name="Fluegel L."/>
            <person name="Davis C.M."/>
            <person name="Simpson J.R."/>
            <person name="Lauterbach L."/>
            <person name="Steele A.D."/>
            <person name="Gui C."/>
            <person name="Meng S."/>
            <person name="Li G."/>
            <person name="Viehrig K."/>
            <person name="Ye F."/>
            <person name="Su P."/>
            <person name="Kiefer A.F."/>
            <person name="Nichols A."/>
            <person name="Cepeda A.J."/>
            <person name="Yan W."/>
            <person name="Fan B."/>
            <person name="Jiang Y."/>
            <person name="Adhikari A."/>
            <person name="Zheng C.-J."/>
            <person name="Schuster L."/>
            <person name="Cowan T.M."/>
            <person name="Smanski M.J."/>
            <person name="Chevrette M.G."/>
            <person name="De Carvalho L.P.S."/>
            <person name="Shen B."/>
        </authorList>
    </citation>
    <scope>NUCLEOTIDE SEQUENCE [LARGE SCALE GENOMIC DNA]</scope>
    <source>
        <strain evidence="6 7">NPDC078403</strain>
    </source>
</reference>
<dbReference type="PANTHER" id="PTHR34294">
    <property type="entry name" value="TRANSCRIPTIONAL REGULATOR-RELATED"/>
    <property type="match status" value="1"/>
</dbReference>
<name>A0ABW8L338_9GAMM</name>
<dbReference type="Proteomes" id="UP001620262">
    <property type="component" value="Unassembled WGS sequence"/>
</dbReference>
<dbReference type="EMBL" id="JBJDOT010000025">
    <property type="protein sequence ID" value="MFK3865504.1"/>
    <property type="molecule type" value="Genomic_DNA"/>
</dbReference>
<gene>
    <name evidence="6" type="ORF">ACI2JU_16725</name>
</gene>
<evidence type="ECO:0000256" key="3">
    <source>
        <dbReference type="ARBA" id="ARBA00023125"/>
    </source>
</evidence>
<evidence type="ECO:0000313" key="7">
    <source>
        <dbReference type="Proteomes" id="UP001620262"/>
    </source>
</evidence>
<dbReference type="Gene3D" id="1.10.10.10">
    <property type="entry name" value="Winged helix-like DNA-binding domain superfamily/Winged helix DNA-binding domain"/>
    <property type="match status" value="1"/>
</dbReference>
<evidence type="ECO:0000256" key="2">
    <source>
        <dbReference type="ARBA" id="ARBA00023015"/>
    </source>
</evidence>
<dbReference type="InterPro" id="IPR037171">
    <property type="entry name" value="NagB/RpiA_transferase-like"/>
</dbReference>
<comment type="caution">
    <text evidence="6">The sequence shown here is derived from an EMBL/GenBank/DDBJ whole genome shotgun (WGS) entry which is preliminary data.</text>
</comment>
<evidence type="ECO:0000256" key="1">
    <source>
        <dbReference type="ARBA" id="ARBA00010466"/>
    </source>
</evidence>
<proteinExistence type="inferred from homology"/>
<dbReference type="PANTHER" id="PTHR34294:SF1">
    <property type="entry name" value="TRANSCRIPTIONAL REGULATOR LSRR"/>
    <property type="match status" value="1"/>
</dbReference>
<comment type="similarity">
    <text evidence="1">Belongs to the SorC transcriptional regulatory family.</text>
</comment>
<protein>
    <submittedName>
        <fullName evidence="6">Sugar-binding transcriptional regulator</fullName>
    </submittedName>
</protein>
<dbReference type="RefSeq" id="WP_149981817.1">
    <property type="nucleotide sequence ID" value="NZ_CABVLM010000007.1"/>
</dbReference>
<keyword evidence="7" id="KW-1185">Reference proteome</keyword>
<organism evidence="6 7">
    <name type="scientific">Pseudoalteromonas rhizosphaerae</name>
    <dbReference type="NCBI Taxonomy" id="2518973"/>
    <lineage>
        <taxon>Bacteria</taxon>
        <taxon>Pseudomonadati</taxon>
        <taxon>Pseudomonadota</taxon>
        <taxon>Gammaproteobacteria</taxon>
        <taxon>Alteromonadales</taxon>
        <taxon>Pseudoalteromonadaceae</taxon>
        <taxon>Pseudoalteromonas</taxon>
    </lineage>
</organism>
<dbReference type="InterPro" id="IPR036388">
    <property type="entry name" value="WH-like_DNA-bd_sf"/>
</dbReference>
<dbReference type="InterPro" id="IPR051054">
    <property type="entry name" value="SorC_transcr_regulators"/>
</dbReference>
<evidence type="ECO:0000256" key="4">
    <source>
        <dbReference type="ARBA" id="ARBA00023163"/>
    </source>
</evidence>
<sequence>MKQKSNSELKKLEDAARAAWLYYVAKNTQDEIAQKLDVSRQSAQRLIALAVSEGLIKVRLDHPITHCMELAEQLKSAFNLLECEIAPSDPTDINSTYGLAQSGAKILERYLKSKQPKTLAFGTGRSLKACIEELPNMDCEQHKLVSIVGNMMQDGSASKFDIVVSMANRVNAKHFPLPLPLFAQTQAQKHLLHDLAPVKNIFQLAANADATFVGIGHMTKNSPLLMDGFIEPEQLQSFQDTGVAGEVVSWLYDENGKLISNELTQCLLSAPLQINTDKPVFGIAAGPEKVTALLSALKGKLINSLITNEYTAEQILKRIS</sequence>
<accession>A0ABW8L338</accession>
<keyword evidence="4" id="KW-0804">Transcription</keyword>
<evidence type="ECO:0000259" key="5">
    <source>
        <dbReference type="Pfam" id="PF04198"/>
    </source>
</evidence>
<dbReference type="InterPro" id="IPR007324">
    <property type="entry name" value="Sugar-bd_dom_put"/>
</dbReference>